<protein>
    <submittedName>
        <fullName evidence="3">XRE family transcriptional regulator</fullName>
    </submittedName>
</protein>
<feature type="domain" description="HTH cro/C1-type" evidence="2">
    <location>
        <begin position="21"/>
        <end position="75"/>
    </location>
</feature>
<keyword evidence="1" id="KW-0238">DNA-binding</keyword>
<dbReference type="CDD" id="cd00093">
    <property type="entry name" value="HTH_XRE"/>
    <property type="match status" value="1"/>
</dbReference>
<accession>A0A0F7LJK4</accession>
<dbReference type="EMBL" id="CP011104">
    <property type="protein sequence ID" value="AKH62805.1"/>
    <property type="molecule type" value="Genomic_DNA"/>
</dbReference>
<sequence>MQTEFLIMQNAELRKEFGVRLKALRKQKGWPQKELAGKVEIRFQQLNKYESGLNIPPAEMMVKLADVLGVTVDYLLTGNPVEDSPLANSRLFRRFQVLEQLAQEDQETIIKIIDAMIAKQRMESALLPVDEPEG</sequence>
<evidence type="ECO:0000313" key="4">
    <source>
        <dbReference type="Proteomes" id="UP000034866"/>
    </source>
</evidence>
<dbReference type="PANTHER" id="PTHR46558">
    <property type="entry name" value="TRACRIPTIONAL REGULATORY PROTEIN-RELATED-RELATED"/>
    <property type="match status" value="1"/>
</dbReference>
<reference evidence="3 4" key="1">
    <citation type="journal article" date="2015" name="J. Biotechnol.">
        <title>Complete genome sequence of Photorhabdus temperata subsp. thracensis 39-8(T), an entomopathogenic bacterium for the improved commercial bioinsecticide.</title>
        <authorList>
            <person name="Kwak Y."/>
            <person name="Shin J.H."/>
        </authorList>
    </citation>
    <scope>NUCLEOTIDE SEQUENCE [LARGE SCALE GENOMIC DNA]</scope>
    <source>
        <strain evidence="3 4">DSM 15199</strain>
    </source>
</reference>
<keyword evidence="4" id="KW-1185">Reference proteome</keyword>
<dbReference type="InterPro" id="IPR049639">
    <property type="entry name" value="RstR"/>
</dbReference>
<dbReference type="InterPro" id="IPR010982">
    <property type="entry name" value="Lambda_DNA-bd_dom_sf"/>
</dbReference>
<evidence type="ECO:0000313" key="3">
    <source>
        <dbReference type="EMBL" id="AKH62805.1"/>
    </source>
</evidence>
<dbReference type="GO" id="GO:0003677">
    <property type="term" value="F:DNA binding"/>
    <property type="evidence" value="ECO:0007669"/>
    <property type="project" value="UniProtKB-KW"/>
</dbReference>
<dbReference type="SUPFAM" id="SSF47413">
    <property type="entry name" value="lambda repressor-like DNA-binding domains"/>
    <property type="match status" value="1"/>
</dbReference>
<dbReference type="AlphaFoldDB" id="A0A0F7LJK4"/>
<proteinExistence type="predicted"/>
<evidence type="ECO:0000259" key="2">
    <source>
        <dbReference type="PROSITE" id="PS50943"/>
    </source>
</evidence>
<dbReference type="STRING" id="230089.VY86_05080"/>
<dbReference type="Gene3D" id="1.10.260.40">
    <property type="entry name" value="lambda repressor-like DNA-binding domains"/>
    <property type="match status" value="1"/>
</dbReference>
<dbReference type="PROSITE" id="PS50943">
    <property type="entry name" value="HTH_CROC1"/>
    <property type="match status" value="1"/>
</dbReference>
<evidence type="ECO:0000256" key="1">
    <source>
        <dbReference type="ARBA" id="ARBA00023125"/>
    </source>
</evidence>
<dbReference type="KEGG" id="ptt:VY86_05080"/>
<dbReference type="Proteomes" id="UP000034866">
    <property type="component" value="Chromosome"/>
</dbReference>
<dbReference type="RefSeq" id="WP_046974161.1">
    <property type="nucleotide sequence ID" value="NZ_CAWQPG010000120.1"/>
</dbReference>
<reference evidence="4" key="2">
    <citation type="submission" date="2015-03" db="EMBL/GenBank/DDBJ databases">
        <title>Genome sequence of Azospirillum thiophilum strain DSM 21654T.</title>
        <authorList>
            <person name="Kwak Y."/>
            <person name="Shin J.-H."/>
        </authorList>
    </citation>
    <scope>NUCLEOTIDE SEQUENCE [LARGE SCALE GENOMIC DNA]</scope>
    <source>
        <strain evidence="4">DSM 15199</strain>
    </source>
</reference>
<dbReference type="InterPro" id="IPR001387">
    <property type="entry name" value="Cro/C1-type_HTH"/>
</dbReference>
<name>A0A0F7LJK4_9GAMM</name>
<dbReference type="PANTHER" id="PTHR46558:SF11">
    <property type="entry name" value="HTH-TYPE TRANSCRIPTIONAL REGULATOR XRE"/>
    <property type="match status" value="1"/>
</dbReference>
<dbReference type="NCBIfam" id="NF041951">
    <property type="entry name" value="phage_RstR"/>
    <property type="match status" value="1"/>
</dbReference>
<dbReference type="PATRIC" id="fig|230089.6.peg.1148"/>
<dbReference type="Pfam" id="PF01381">
    <property type="entry name" value="HTH_3"/>
    <property type="match status" value="1"/>
</dbReference>
<dbReference type="SMART" id="SM00530">
    <property type="entry name" value="HTH_XRE"/>
    <property type="match status" value="1"/>
</dbReference>
<organism evidence="3 4">
    <name type="scientific">Photorhabdus thracensis</name>
    <dbReference type="NCBI Taxonomy" id="230089"/>
    <lineage>
        <taxon>Bacteria</taxon>
        <taxon>Pseudomonadati</taxon>
        <taxon>Pseudomonadota</taxon>
        <taxon>Gammaproteobacteria</taxon>
        <taxon>Enterobacterales</taxon>
        <taxon>Morganellaceae</taxon>
        <taxon>Photorhabdus</taxon>
    </lineage>
</organism>
<gene>
    <name evidence="3" type="ORF">VY86_05080</name>
</gene>